<reference evidence="3 4" key="1">
    <citation type="submission" date="2017-09" db="EMBL/GenBank/DDBJ databases">
        <title>Genomic, metabolic, and phenotypic characteristics of bacterial isolates from the natural microbiome of the model nematode Caenorhabditis elegans.</title>
        <authorList>
            <person name="Zimmermann J."/>
            <person name="Obeng N."/>
            <person name="Yang W."/>
            <person name="Obeng O."/>
            <person name="Kissoyan K."/>
            <person name="Pees B."/>
            <person name="Dirksen P."/>
            <person name="Hoppner M."/>
            <person name="Franke A."/>
            <person name="Rosenstiel P."/>
            <person name="Leippe M."/>
            <person name="Dierking K."/>
            <person name="Kaleta C."/>
            <person name="Schulenburg H."/>
        </authorList>
    </citation>
    <scope>NUCLEOTIDE SEQUENCE [LARGE SCALE GENOMIC DNA]</scope>
    <source>
        <strain evidence="3 4">MYb73</strain>
    </source>
</reference>
<keyword evidence="1" id="KW-0472">Membrane</keyword>
<dbReference type="RefSeq" id="WP_105236960.1">
    <property type="nucleotide sequence ID" value="NZ_CP023270.1"/>
</dbReference>
<dbReference type="Pfam" id="PF04657">
    <property type="entry name" value="DMT_YdcZ"/>
    <property type="match status" value="1"/>
</dbReference>
<organism evidence="3 4">
    <name type="scientific">Achromobacter spanius</name>
    <dbReference type="NCBI Taxonomy" id="217203"/>
    <lineage>
        <taxon>Bacteria</taxon>
        <taxon>Pseudomonadati</taxon>
        <taxon>Pseudomonadota</taxon>
        <taxon>Betaproteobacteria</taxon>
        <taxon>Burkholderiales</taxon>
        <taxon>Alcaligenaceae</taxon>
        <taxon>Achromobacter</taxon>
    </lineage>
</organism>
<dbReference type="AlphaFoldDB" id="A0A2S0I1G6"/>
<feature type="transmembrane region" description="Helical" evidence="1">
    <location>
        <begin position="75"/>
        <end position="94"/>
    </location>
</feature>
<feature type="signal peptide" evidence="2">
    <location>
        <begin position="1"/>
        <end position="25"/>
    </location>
</feature>
<dbReference type="PANTHER" id="PTHR34821">
    <property type="entry name" value="INNER MEMBRANE PROTEIN YDCZ"/>
    <property type="match status" value="1"/>
</dbReference>
<proteinExistence type="predicted"/>
<feature type="transmembrane region" description="Helical" evidence="1">
    <location>
        <begin position="100"/>
        <end position="121"/>
    </location>
</feature>
<feature type="transmembrane region" description="Helical" evidence="1">
    <location>
        <begin position="133"/>
        <end position="151"/>
    </location>
</feature>
<evidence type="ECO:0000313" key="4">
    <source>
        <dbReference type="Proteomes" id="UP000239477"/>
    </source>
</evidence>
<protein>
    <recommendedName>
        <fullName evidence="5">DMT family transporter</fullName>
    </recommendedName>
</protein>
<dbReference type="PANTHER" id="PTHR34821:SF2">
    <property type="entry name" value="INNER MEMBRANE PROTEIN YDCZ"/>
    <property type="match status" value="1"/>
</dbReference>
<dbReference type="InterPro" id="IPR006750">
    <property type="entry name" value="YdcZ"/>
</dbReference>
<evidence type="ECO:0000256" key="1">
    <source>
        <dbReference type="SAM" id="Phobius"/>
    </source>
</evidence>
<dbReference type="GO" id="GO:0005886">
    <property type="term" value="C:plasma membrane"/>
    <property type="evidence" value="ECO:0007669"/>
    <property type="project" value="TreeGrafter"/>
</dbReference>
<evidence type="ECO:0008006" key="5">
    <source>
        <dbReference type="Google" id="ProtNLM"/>
    </source>
</evidence>
<name>A0A2S0I1G6_9BURK</name>
<feature type="transmembrane region" description="Helical" evidence="1">
    <location>
        <begin position="39"/>
        <end position="63"/>
    </location>
</feature>
<evidence type="ECO:0000256" key="2">
    <source>
        <dbReference type="SAM" id="SignalP"/>
    </source>
</evidence>
<gene>
    <name evidence="3" type="ORF">CLM73_01130</name>
</gene>
<feature type="chain" id="PRO_5015471536" description="DMT family transporter" evidence="2">
    <location>
        <begin position="26"/>
        <end position="169"/>
    </location>
</feature>
<evidence type="ECO:0000313" key="3">
    <source>
        <dbReference type="EMBL" id="AVJ25834.1"/>
    </source>
</evidence>
<keyword evidence="1" id="KW-1133">Transmembrane helix</keyword>
<accession>A0A2S0I1G6</accession>
<dbReference type="Proteomes" id="UP000239477">
    <property type="component" value="Chromosome"/>
</dbReference>
<dbReference type="EMBL" id="CP023270">
    <property type="protein sequence ID" value="AVJ25834.1"/>
    <property type="molecule type" value="Genomic_DNA"/>
</dbReference>
<sequence>MLNKVELLAPLALALLAGAVLPFQAAANATIGRMMGNSLWGALISLSVSLAVILPTMAILRVPAPNFAAVAQGPWWLWIGGVLGAVYVAAAAGVTPKLGAGGFLVCVVAGQMVVAVLVDHFGLMGLASKPLNVYRIAGVLLILGGVFLIQGPGGKAKMADTASTNPLTR</sequence>
<keyword evidence="1" id="KW-0812">Transmembrane</keyword>
<keyword evidence="4" id="KW-1185">Reference proteome</keyword>
<keyword evidence="2" id="KW-0732">Signal</keyword>